<dbReference type="PANTHER" id="PTHR42993:SF1">
    <property type="entry name" value="MAOC-LIKE DEHYDRATASE DOMAIN-CONTAINING PROTEIN"/>
    <property type="match status" value="1"/>
</dbReference>
<feature type="domain" description="MaoC-like" evidence="1">
    <location>
        <begin position="15"/>
        <end position="131"/>
    </location>
</feature>
<dbReference type="RefSeq" id="WP_040100904.1">
    <property type="nucleotide sequence ID" value="NZ_JWJD01000009.1"/>
</dbReference>
<dbReference type="SUPFAM" id="SSF54637">
    <property type="entry name" value="Thioesterase/thiol ester dehydrase-isomerase"/>
    <property type="match status" value="1"/>
</dbReference>
<dbReference type="InterPro" id="IPR029069">
    <property type="entry name" value="HotDog_dom_sf"/>
</dbReference>
<name>A0A0C2HS29_9BACT</name>
<dbReference type="AlphaFoldDB" id="A0A0C2HS29"/>
<dbReference type="InterPro" id="IPR002539">
    <property type="entry name" value="MaoC-like_dom"/>
</dbReference>
<evidence type="ECO:0000259" key="1">
    <source>
        <dbReference type="Pfam" id="PF01575"/>
    </source>
</evidence>
<dbReference type="Gene3D" id="3.10.129.10">
    <property type="entry name" value="Hotdog Thioesterase"/>
    <property type="match status" value="1"/>
</dbReference>
<comment type="caution">
    <text evidence="2">The sequence shown here is derived from an EMBL/GenBank/DDBJ whole genome shotgun (WGS) entry which is preliminary data.</text>
</comment>
<organism evidence="2 3">
    <name type="scientific">Geoalkalibacter ferrihydriticus DSM 17813</name>
    <dbReference type="NCBI Taxonomy" id="1121915"/>
    <lineage>
        <taxon>Bacteria</taxon>
        <taxon>Pseudomonadati</taxon>
        <taxon>Thermodesulfobacteriota</taxon>
        <taxon>Desulfuromonadia</taxon>
        <taxon>Desulfuromonadales</taxon>
        <taxon>Geoalkalibacteraceae</taxon>
        <taxon>Geoalkalibacter</taxon>
    </lineage>
</organism>
<dbReference type="CDD" id="cd03450">
    <property type="entry name" value="NodN"/>
    <property type="match status" value="1"/>
</dbReference>
<gene>
    <name evidence="2" type="ORF">GFER_15610</name>
</gene>
<evidence type="ECO:0000313" key="3">
    <source>
        <dbReference type="Proteomes" id="UP000035068"/>
    </source>
</evidence>
<dbReference type="Pfam" id="PF01575">
    <property type="entry name" value="MaoC_dehydratas"/>
    <property type="match status" value="1"/>
</dbReference>
<sequence>MNHSERLLEIYRDKVGTEIGVGPWLRIDQERIDRFAEITGDLQWIHVDPRRAAQESPLGATIAHGFLTLSLLPLLTGSNRPEYFAEHYPGMRRRLNYGLNRVRFPAPVRSGARIRARTRVEQARQAGEGVEVVYLFTIEVEGQEKPACLAEQIFRLYP</sequence>
<dbReference type="PANTHER" id="PTHR42993">
    <property type="entry name" value="MAOC-LIKE DEHYDRATASE DOMAIN-CONTAINING PROTEIN"/>
    <property type="match status" value="1"/>
</dbReference>
<keyword evidence="3" id="KW-1185">Reference proteome</keyword>
<dbReference type="EMBL" id="JWJD01000009">
    <property type="protein sequence ID" value="KIH75572.1"/>
    <property type="molecule type" value="Genomic_DNA"/>
</dbReference>
<proteinExistence type="predicted"/>
<dbReference type="Proteomes" id="UP000035068">
    <property type="component" value="Unassembled WGS sequence"/>
</dbReference>
<reference evidence="2 3" key="1">
    <citation type="submission" date="2014-12" db="EMBL/GenBank/DDBJ databases">
        <title>Genomes of Geoalkalibacter ferrihydriticus and Geoalkalibacter subterraneus, two haloalkaliphilic metal-reducing members of the Geobacteraceae.</title>
        <authorList>
            <person name="Badalamenti J.P."/>
            <person name="Torres C.I."/>
            <person name="Krajmalnik-Brown R."/>
            <person name="Bond D.R."/>
        </authorList>
    </citation>
    <scope>NUCLEOTIDE SEQUENCE [LARGE SCALE GENOMIC DNA]</scope>
    <source>
        <strain evidence="2 3">DSM 17813</strain>
    </source>
</reference>
<evidence type="ECO:0000313" key="2">
    <source>
        <dbReference type="EMBL" id="KIH75572.1"/>
    </source>
</evidence>
<protein>
    <submittedName>
        <fullName evidence="2">Enoyl-CoA hydratase</fullName>
    </submittedName>
</protein>
<accession>A0A0C2HS29</accession>
<dbReference type="InterPro" id="IPR039375">
    <property type="entry name" value="NodN-like"/>
</dbReference>